<organism evidence="3 4">
    <name type="scientific">Staphylotrichum longicolle</name>
    <dbReference type="NCBI Taxonomy" id="669026"/>
    <lineage>
        <taxon>Eukaryota</taxon>
        <taxon>Fungi</taxon>
        <taxon>Dikarya</taxon>
        <taxon>Ascomycota</taxon>
        <taxon>Pezizomycotina</taxon>
        <taxon>Sordariomycetes</taxon>
        <taxon>Sordariomycetidae</taxon>
        <taxon>Sordariales</taxon>
        <taxon>Chaetomiaceae</taxon>
        <taxon>Staphylotrichum</taxon>
    </lineage>
</organism>
<accession>A0AAD4F0M5</accession>
<evidence type="ECO:0000256" key="1">
    <source>
        <dbReference type="ARBA" id="ARBA00010926"/>
    </source>
</evidence>
<dbReference type="EMBL" id="JAHCVI010000001">
    <property type="protein sequence ID" value="KAG7290525.1"/>
    <property type="molecule type" value="Genomic_DNA"/>
</dbReference>
<dbReference type="GO" id="GO:0005737">
    <property type="term" value="C:cytoplasm"/>
    <property type="evidence" value="ECO:0007669"/>
    <property type="project" value="TreeGrafter"/>
</dbReference>
<feature type="compositionally biased region" description="Low complexity" evidence="2">
    <location>
        <begin position="372"/>
        <end position="384"/>
    </location>
</feature>
<sequence>MASTQIPAVITYHKPGTQPPLYVAGTFSDPPWQPYEMDYTARGDGDYNFRKEVRGEPGSKIQYKFRIGDGDWWVLHDDGPTITDSDGNTNHVLEVKPQKEQVHVEHAGHKWMVAASRDQPANPQDAQDRQDASTDQPPTYAKVAAKHLQGSSEAAATDRSKAGTPVFAKVAAEVADSAELLHEEVPERERPRRMSEEAETAAEVADTAETLDKDEDTILILEPPPGEGRPFEVHPRDEGYPDDQEGYIADKSPLFAHECAGLYELSDEDVDQEDVAVNDDAQHVGPVEDLDDNDIDLNDPTLERFPSNREDIIDAVRKLETGLPADQASFEGSGPSPIVNPSRRGTEDITGDFLLGPPQASSPPARRDSRRSAGGSVGSIPAISLHSISEAEELAEEEIGPRPALCSPTL</sequence>
<dbReference type="PANTHER" id="PTHR10343:SF84">
    <property type="entry name" value="5'-AMP-ACTIVATED PROTEIN KINASE SUBUNIT BETA-1"/>
    <property type="match status" value="1"/>
</dbReference>
<keyword evidence="4" id="KW-1185">Reference proteome</keyword>
<dbReference type="SUPFAM" id="SSF81296">
    <property type="entry name" value="E set domains"/>
    <property type="match status" value="1"/>
</dbReference>
<feature type="compositionally biased region" description="Acidic residues" evidence="2">
    <location>
        <begin position="288"/>
        <end position="297"/>
    </location>
</feature>
<name>A0AAD4F0M5_9PEZI</name>
<feature type="region of interest" description="Disordered" evidence="2">
    <location>
        <begin position="178"/>
        <end position="247"/>
    </location>
</feature>
<dbReference type="InterPro" id="IPR013783">
    <property type="entry name" value="Ig-like_fold"/>
</dbReference>
<feature type="compositionally biased region" description="Basic and acidic residues" evidence="2">
    <location>
        <begin position="179"/>
        <end position="196"/>
    </location>
</feature>
<feature type="region of interest" description="Disordered" evidence="2">
    <location>
        <begin position="279"/>
        <end position="305"/>
    </location>
</feature>
<feature type="region of interest" description="Disordered" evidence="2">
    <location>
        <begin position="117"/>
        <end position="161"/>
    </location>
</feature>
<evidence type="ECO:0008006" key="5">
    <source>
        <dbReference type="Google" id="ProtNLM"/>
    </source>
</evidence>
<dbReference type="PANTHER" id="PTHR10343">
    <property type="entry name" value="5'-AMP-ACTIVATED PROTEIN KINASE , BETA SUBUNIT"/>
    <property type="match status" value="1"/>
</dbReference>
<evidence type="ECO:0000256" key="2">
    <source>
        <dbReference type="SAM" id="MobiDB-lite"/>
    </source>
</evidence>
<dbReference type="GO" id="GO:0019901">
    <property type="term" value="F:protein kinase binding"/>
    <property type="evidence" value="ECO:0007669"/>
    <property type="project" value="TreeGrafter"/>
</dbReference>
<dbReference type="GO" id="GO:0007165">
    <property type="term" value="P:signal transduction"/>
    <property type="evidence" value="ECO:0007669"/>
    <property type="project" value="TreeGrafter"/>
</dbReference>
<dbReference type="AlphaFoldDB" id="A0AAD4F0M5"/>
<comment type="similarity">
    <text evidence="1">Belongs to the 5'-AMP-activated protein kinase beta subunit family.</text>
</comment>
<feature type="region of interest" description="Disordered" evidence="2">
    <location>
        <begin position="391"/>
        <end position="410"/>
    </location>
</feature>
<proteinExistence type="inferred from homology"/>
<dbReference type="GO" id="GO:0031588">
    <property type="term" value="C:nucleotide-activated protein kinase complex"/>
    <property type="evidence" value="ECO:0007669"/>
    <property type="project" value="TreeGrafter"/>
</dbReference>
<reference evidence="3" key="1">
    <citation type="submission" date="2023-02" db="EMBL/GenBank/DDBJ databases">
        <authorList>
            <person name="Palmer J.M."/>
        </authorList>
    </citation>
    <scope>NUCLEOTIDE SEQUENCE</scope>
    <source>
        <strain evidence="3">FW57</strain>
    </source>
</reference>
<feature type="compositionally biased region" description="Basic and acidic residues" evidence="2">
    <location>
        <begin position="229"/>
        <end position="239"/>
    </location>
</feature>
<dbReference type="Proteomes" id="UP001197093">
    <property type="component" value="Unassembled WGS sequence"/>
</dbReference>
<dbReference type="Gene3D" id="2.60.40.10">
    <property type="entry name" value="Immunoglobulins"/>
    <property type="match status" value="1"/>
</dbReference>
<evidence type="ECO:0000313" key="4">
    <source>
        <dbReference type="Proteomes" id="UP001197093"/>
    </source>
</evidence>
<protein>
    <recommendedName>
        <fullName evidence="5">AMP-activated protein kinase glycogen-binding domain-containing protein</fullName>
    </recommendedName>
</protein>
<dbReference type="InterPro" id="IPR050827">
    <property type="entry name" value="CRP1_MDG1_kinase"/>
</dbReference>
<feature type="region of interest" description="Disordered" evidence="2">
    <location>
        <begin position="324"/>
        <end position="384"/>
    </location>
</feature>
<dbReference type="InterPro" id="IPR014756">
    <property type="entry name" value="Ig_E-set"/>
</dbReference>
<dbReference type="CDD" id="cd02859">
    <property type="entry name" value="E_set_AMPKbeta_like_N"/>
    <property type="match status" value="1"/>
</dbReference>
<comment type="caution">
    <text evidence="3">The sequence shown here is derived from an EMBL/GenBank/DDBJ whole genome shotgun (WGS) entry which is preliminary data.</text>
</comment>
<gene>
    <name evidence="3" type="ORF">NEMBOFW57_000528</name>
</gene>
<evidence type="ECO:0000313" key="3">
    <source>
        <dbReference type="EMBL" id="KAG7290525.1"/>
    </source>
</evidence>
<dbReference type="GO" id="GO:0005634">
    <property type="term" value="C:nucleus"/>
    <property type="evidence" value="ECO:0007669"/>
    <property type="project" value="TreeGrafter"/>
</dbReference>